<gene>
    <name evidence="2" type="ordered locus">Tfu_0722</name>
</gene>
<sequence length="197" mass="22904">MHPPGWAVDHGERLDLDAFAAAFSQAWTRLEKRFLRVECWQSYRENVNSASQHAYERGEYEQTVRLLREEAEADRALYEDVRSRGIDFARIRVVREPWTDYLRYELLAYQIRADMGETIEVVQVTRDTPLPSNDYFDFLLFDRTIALVHDYGSGPVGEQTGGWLVRDAEPLRRLEAKALELRSRAVSLRSFLAEAGF</sequence>
<organism evidence="2">
    <name type="scientific">Thermobifida fusca (strain YX)</name>
    <dbReference type="NCBI Taxonomy" id="269800"/>
    <lineage>
        <taxon>Bacteria</taxon>
        <taxon>Bacillati</taxon>
        <taxon>Actinomycetota</taxon>
        <taxon>Actinomycetes</taxon>
        <taxon>Streptosporangiales</taxon>
        <taxon>Nocardiopsidaceae</taxon>
        <taxon>Thermobifida</taxon>
    </lineage>
</organism>
<accession>Q47S07</accession>
<feature type="domain" description="DUF6879" evidence="1">
    <location>
        <begin position="22"/>
        <end position="192"/>
    </location>
</feature>
<dbReference type="Pfam" id="PF21806">
    <property type="entry name" value="DUF6879"/>
    <property type="match status" value="1"/>
</dbReference>
<dbReference type="KEGG" id="tfu:Tfu_0722"/>
<reference evidence="2" key="1">
    <citation type="submission" date="2005-07" db="EMBL/GenBank/DDBJ databases">
        <title>Complete sequence of Thermobifida fusca YX.</title>
        <authorList>
            <consortium name="US DOE Joint Genome Institute"/>
            <person name="Copeland A."/>
            <person name="Lucas S."/>
            <person name="Lapidus A."/>
            <person name="Barry K."/>
            <person name="Detter J.C."/>
            <person name="Glavina T."/>
            <person name="Hammon N."/>
            <person name="Israni S."/>
            <person name="Pitluck S."/>
            <person name="Di Bartolo G."/>
            <person name="Chain P."/>
            <person name="Schmutz J."/>
            <person name="Larimer F."/>
            <person name="Land M."/>
            <person name="Lykidis A."/>
            <person name="Richardson P."/>
        </authorList>
    </citation>
    <scope>NUCLEOTIDE SEQUENCE</scope>
    <source>
        <strain evidence="2">YX</strain>
    </source>
</reference>
<dbReference type="HOGENOM" id="CLU_1408065_0_0_11"/>
<dbReference type="eggNOG" id="ENOG50340S8">
    <property type="taxonomic scope" value="Bacteria"/>
</dbReference>
<dbReference type="AlphaFoldDB" id="Q47S07"/>
<proteinExistence type="predicted"/>
<dbReference type="EMBL" id="CP000088">
    <property type="protein sequence ID" value="AAZ54760.1"/>
    <property type="molecule type" value="Genomic_DNA"/>
</dbReference>
<name>Q47S07_THEFY</name>
<dbReference type="RefSeq" id="WP_011291169.1">
    <property type="nucleotide sequence ID" value="NC_007333.1"/>
</dbReference>
<evidence type="ECO:0000313" key="2">
    <source>
        <dbReference type="EMBL" id="AAZ54760.1"/>
    </source>
</evidence>
<protein>
    <recommendedName>
        <fullName evidence="1">DUF6879 domain-containing protein</fullName>
    </recommendedName>
</protein>
<evidence type="ECO:0000259" key="1">
    <source>
        <dbReference type="Pfam" id="PF21806"/>
    </source>
</evidence>
<dbReference type="InterPro" id="IPR049244">
    <property type="entry name" value="DUF6879"/>
</dbReference>